<evidence type="ECO:0000259" key="3">
    <source>
        <dbReference type="PROSITE" id="PS50213"/>
    </source>
</evidence>
<comment type="similarity">
    <text evidence="1">Belongs to the fasciclin-like AGP family.</text>
</comment>
<dbReference type="PANTHER" id="PTHR37232">
    <property type="entry name" value="FASCICLIN DOMAIN PROTEIN"/>
    <property type="match status" value="1"/>
</dbReference>
<reference evidence="4" key="1">
    <citation type="submission" date="2019-12" db="EMBL/GenBank/DDBJ databases">
        <authorList>
            <person name="Scholes J."/>
        </authorList>
    </citation>
    <scope>NUCLEOTIDE SEQUENCE</scope>
</reference>
<dbReference type="Proteomes" id="UP001153555">
    <property type="component" value="Unassembled WGS sequence"/>
</dbReference>
<dbReference type="OrthoDB" id="286301at2759"/>
<evidence type="ECO:0000256" key="1">
    <source>
        <dbReference type="ARBA" id="ARBA00007843"/>
    </source>
</evidence>
<protein>
    <submittedName>
        <fullName evidence="4">Fasciclin-like arabinogalactan family protein</fullName>
    </submittedName>
</protein>
<dbReference type="SUPFAM" id="SSF82153">
    <property type="entry name" value="FAS1 domain"/>
    <property type="match status" value="1"/>
</dbReference>
<dbReference type="InterPro" id="IPR036378">
    <property type="entry name" value="FAS1_dom_sf"/>
</dbReference>
<feature type="domain" description="FAS1" evidence="3">
    <location>
        <begin position="37"/>
        <end position="171"/>
    </location>
</feature>
<dbReference type="Pfam" id="PF02469">
    <property type="entry name" value="Fasciclin"/>
    <property type="match status" value="1"/>
</dbReference>
<dbReference type="AlphaFoldDB" id="A0A9N7NY78"/>
<evidence type="ECO:0000313" key="4">
    <source>
        <dbReference type="EMBL" id="CAA0841541.1"/>
    </source>
</evidence>
<dbReference type="PROSITE" id="PS50213">
    <property type="entry name" value="FAS1"/>
    <property type="match status" value="1"/>
</dbReference>
<dbReference type="EMBL" id="CACSLK010034108">
    <property type="protein sequence ID" value="CAA0841541.1"/>
    <property type="molecule type" value="Genomic_DNA"/>
</dbReference>
<dbReference type="Gene3D" id="2.30.180.10">
    <property type="entry name" value="FAS1 domain"/>
    <property type="match status" value="1"/>
</dbReference>
<dbReference type="PANTHER" id="PTHR37232:SF2">
    <property type="entry name" value="FAS1 DOMAIN-CONTAINING PROTEIN"/>
    <property type="match status" value="1"/>
</dbReference>
<feature type="transmembrane region" description="Helical" evidence="2">
    <location>
        <begin position="12"/>
        <end position="34"/>
    </location>
</feature>
<evidence type="ECO:0000313" key="5">
    <source>
        <dbReference type="Proteomes" id="UP001153555"/>
    </source>
</evidence>
<keyword evidence="2" id="KW-0472">Membrane</keyword>
<organism evidence="4 5">
    <name type="scientific">Striga hermonthica</name>
    <name type="common">Purple witchweed</name>
    <name type="synonym">Buchnera hermonthica</name>
    <dbReference type="NCBI Taxonomy" id="68872"/>
    <lineage>
        <taxon>Eukaryota</taxon>
        <taxon>Viridiplantae</taxon>
        <taxon>Streptophyta</taxon>
        <taxon>Embryophyta</taxon>
        <taxon>Tracheophyta</taxon>
        <taxon>Spermatophyta</taxon>
        <taxon>Magnoliopsida</taxon>
        <taxon>eudicotyledons</taxon>
        <taxon>Gunneridae</taxon>
        <taxon>Pentapetalae</taxon>
        <taxon>asterids</taxon>
        <taxon>lamiids</taxon>
        <taxon>Lamiales</taxon>
        <taxon>Orobanchaceae</taxon>
        <taxon>Buchnereae</taxon>
        <taxon>Striga</taxon>
    </lineage>
</organism>
<evidence type="ECO:0000256" key="2">
    <source>
        <dbReference type="SAM" id="Phobius"/>
    </source>
</evidence>
<keyword evidence="2" id="KW-0812">Transmembrane</keyword>
<name>A0A9N7NY78_STRHE</name>
<sequence length="190" mass="21058">MRRNIGVPSPVKLVFIVISISFIIIQIISAIYLIKIPLSTISLPKHKNSTTEYSKIGELGKTVIGMLPEDLPFTLFLPSEEAFRHDLGLSRNDSDDAYATLTRVLGFSALPRHVYVANLEYGKQKIYDSISGFTLYLSKTSKGMVVVNGVVSEAVDLKLGEILVHVMNGVVMDAEFELSVQPEGEDDERR</sequence>
<proteinExistence type="inferred from homology"/>
<keyword evidence="5" id="KW-1185">Reference proteome</keyword>
<accession>A0A9N7NY78</accession>
<gene>
    <name evidence="4" type="ORF">SHERM_07550</name>
</gene>
<keyword evidence="2" id="KW-1133">Transmembrane helix</keyword>
<comment type="caution">
    <text evidence="4">The sequence shown here is derived from an EMBL/GenBank/DDBJ whole genome shotgun (WGS) entry which is preliminary data.</text>
</comment>
<dbReference type="InterPro" id="IPR000782">
    <property type="entry name" value="FAS1_domain"/>
</dbReference>